<proteinExistence type="predicted"/>
<dbReference type="AlphaFoldDB" id="A0AAV7RU77"/>
<feature type="compositionally biased region" description="Basic and acidic residues" evidence="1">
    <location>
        <begin position="73"/>
        <end position="86"/>
    </location>
</feature>
<feature type="region of interest" description="Disordered" evidence="1">
    <location>
        <begin position="1"/>
        <end position="147"/>
    </location>
</feature>
<protein>
    <submittedName>
        <fullName evidence="2">Uncharacterized protein</fullName>
    </submittedName>
</protein>
<comment type="caution">
    <text evidence="2">The sequence shown here is derived from an EMBL/GenBank/DDBJ whole genome shotgun (WGS) entry which is preliminary data.</text>
</comment>
<sequence length="147" mass="16576">MMSSPRDGNAEGGEEKRPASEGDGERDEEEEESLEGRLYPAGQRKTRRWPTAEQRTPPRFWRSVAQSGACLRQTKDKPGVREDGRSRTILQGEIGDGKKTKEKGSGHLSTQNQQKKAQRDKPPNSTKFHRSDTTRRKGPNHKPLKAQ</sequence>
<feature type="compositionally biased region" description="Basic residues" evidence="1">
    <location>
        <begin position="136"/>
        <end position="147"/>
    </location>
</feature>
<name>A0AAV7RU77_PLEWA</name>
<feature type="compositionally biased region" description="Basic and acidic residues" evidence="1">
    <location>
        <begin position="95"/>
        <end position="105"/>
    </location>
</feature>
<gene>
    <name evidence="2" type="ORF">NDU88_008584</name>
</gene>
<dbReference type="Proteomes" id="UP001066276">
    <property type="component" value="Chromosome 5"/>
</dbReference>
<accession>A0AAV7RU77</accession>
<evidence type="ECO:0000256" key="1">
    <source>
        <dbReference type="SAM" id="MobiDB-lite"/>
    </source>
</evidence>
<evidence type="ECO:0000313" key="2">
    <source>
        <dbReference type="EMBL" id="KAJ1155859.1"/>
    </source>
</evidence>
<organism evidence="2 3">
    <name type="scientific">Pleurodeles waltl</name>
    <name type="common">Iberian ribbed newt</name>
    <dbReference type="NCBI Taxonomy" id="8319"/>
    <lineage>
        <taxon>Eukaryota</taxon>
        <taxon>Metazoa</taxon>
        <taxon>Chordata</taxon>
        <taxon>Craniata</taxon>
        <taxon>Vertebrata</taxon>
        <taxon>Euteleostomi</taxon>
        <taxon>Amphibia</taxon>
        <taxon>Batrachia</taxon>
        <taxon>Caudata</taxon>
        <taxon>Salamandroidea</taxon>
        <taxon>Salamandridae</taxon>
        <taxon>Pleurodelinae</taxon>
        <taxon>Pleurodeles</taxon>
    </lineage>
</organism>
<keyword evidence="3" id="KW-1185">Reference proteome</keyword>
<evidence type="ECO:0000313" key="3">
    <source>
        <dbReference type="Proteomes" id="UP001066276"/>
    </source>
</evidence>
<dbReference type="EMBL" id="JANPWB010000009">
    <property type="protein sequence ID" value="KAJ1155859.1"/>
    <property type="molecule type" value="Genomic_DNA"/>
</dbReference>
<feature type="compositionally biased region" description="Acidic residues" evidence="1">
    <location>
        <begin position="22"/>
        <end position="33"/>
    </location>
</feature>
<reference evidence="2" key="1">
    <citation type="journal article" date="2022" name="bioRxiv">
        <title>Sequencing and chromosome-scale assembly of the giantPleurodeles waltlgenome.</title>
        <authorList>
            <person name="Brown T."/>
            <person name="Elewa A."/>
            <person name="Iarovenko S."/>
            <person name="Subramanian E."/>
            <person name="Araus A.J."/>
            <person name="Petzold A."/>
            <person name="Susuki M."/>
            <person name="Suzuki K.-i.T."/>
            <person name="Hayashi T."/>
            <person name="Toyoda A."/>
            <person name="Oliveira C."/>
            <person name="Osipova E."/>
            <person name="Leigh N.D."/>
            <person name="Simon A."/>
            <person name="Yun M.H."/>
        </authorList>
    </citation>
    <scope>NUCLEOTIDE SEQUENCE</scope>
    <source>
        <strain evidence="2">20211129_DDA</strain>
        <tissue evidence="2">Liver</tissue>
    </source>
</reference>